<dbReference type="AlphaFoldDB" id="D8RCH7"/>
<dbReference type="Gramene" id="EFJ30133">
    <property type="protein sequence ID" value="EFJ30133"/>
    <property type="gene ID" value="SELMODRAFT_90858"/>
</dbReference>
<keyword evidence="5" id="KW-1185">Reference proteome</keyword>
<dbReference type="Pfam" id="PF25793">
    <property type="entry name" value="WHD_2nd_NFRKB"/>
    <property type="match status" value="1"/>
</dbReference>
<evidence type="ECO:0000313" key="3">
    <source>
        <dbReference type="EMBL" id="EFJ08314.1"/>
    </source>
</evidence>
<reference evidence="4 5" key="1">
    <citation type="journal article" date="2011" name="Science">
        <title>The Selaginella genome identifies genetic changes associated with the evolution of vascular plants.</title>
        <authorList>
            <person name="Banks J.A."/>
            <person name="Nishiyama T."/>
            <person name="Hasebe M."/>
            <person name="Bowman J.L."/>
            <person name="Gribskov M."/>
            <person name="dePamphilis C."/>
            <person name="Albert V.A."/>
            <person name="Aono N."/>
            <person name="Aoyama T."/>
            <person name="Ambrose B.A."/>
            <person name="Ashton N.W."/>
            <person name="Axtell M.J."/>
            <person name="Barker E."/>
            <person name="Barker M.S."/>
            <person name="Bennetzen J.L."/>
            <person name="Bonawitz N.D."/>
            <person name="Chapple C."/>
            <person name="Cheng C."/>
            <person name="Correa L.G."/>
            <person name="Dacre M."/>
            <person name="DeBarry J."/>
            <person name="Dreyer I."/>
            <person name="Elias M."/>
            <person name="Engstrom E.M."/>
            <person name="Estelle M."/>
            <person name="Feng L."/>
            <person name="Finet C."/>
            <person name="Floyd S.K."/>
            <person name="Frommer W.B."/>
            <person name="Fujita T."/>
            <person name="Gramzow L."/>
            <person name="Gutensohn M."/>
            <person name="Harholt J."/>
            <person name="Hattori M."/>
            <person name="Heyl A."/>
            <person name="Hirai T."/>
            <person name="Hiwatashi Y."/>
            <person name="Ishikawa M."/>
            <person name="Iwata M."/>
            <person name="Karol K.G."/>
            <person name="Koehler B."/>
            <person name="Kolukisaoglu U."/>
            <person name="Kubo M."/>
            <person name="Kurata T."/>
            <person name="Lalonde S."/>
            <person name="Li K."/>
            <person name="Li Y."/>
            <person name="Litt A."/>
            <person name="Lyons E."/>
            <person name="Manning G."/>
            <person name="Maruyama T."/>
            <person name="Michael T.P."/>
            <person name="Mikami K."/>
            <person name="Miyazaki S."/>
            <person name="Morinaga S."/>
            <person name="Murata T."/>
            <person name="Mueller-Roeber B."/>
            <person name="Nelson D.R."/>
            <person name="Obara M."/>
            <person name="Oguri Y."/>
            <person name="Olmstead R.G."/>
            <person name="Onodera N."/>
            <person name="Petersen B.L."/>
            <person name="Pils B."/>
            <person name="Prigge M."/>
            <person name="Rensing S.A."/>
            <person name="Riano-Pachon D.M."/>
            <person name="Roberts A.W."/>
            <person name="Sato Y."/>
            <person name="Scheller H.V."/>
            <person name="Schulz B."/>
            <person name="Schulz C."/>
            <person name="Shakirov E.V."/>
            <person name="Shibagaki N."/>
            <person name="Shinohara N."/>
            <person name="Shippen D.E."/>
            <person name="Soerensen I."/>
            <person name="Sotooka R."/>
            <person name="Sugimoto N."/>
            <person name="Sugita M."/>
            <person name="Sumikawa N."/>
            <person name="Tanurdzic M."/>
            <person name="Theissen G."/>
            <person name="Ulvskov P."/>
            <person name="Wakazuki S."/>
            <person name="Weng J.K."/>
            <person name="Willats W.W."/>
            <person name="Wipf D."/>
            <person name="Wolf P.G."/>
            <person name="Yang L."/>
            <person name="Zimmer A.D."/>
            <person name="Zhu Q."/>
            <person name="Mitros T."/>
            <person name="Hellsten U."/>
            <person name="Loque D."/>
            <person name="Otillar R."/>
            <person name="Salamov A."/>
            <person name="Schmutz J."/>
            <person name="Shapiro H."/>
            <person name="Lindquist E."/>
            <person name="Lucas S."/>
            <person name="Rokhsar D."/>
            <person name="Grigoriev I.V."/>
        </authorList>
    </citation>
    <scope>NUCLEOTIDE SEQUENCE [LARGE SCALE GENOMIC DNA]</scope>
</reference>
<evidence type="ECO:0000259" key="2">
    <source>
        <dbReference type="Pfam" id="PF25793"/>
    </source>
</evidence>
<dbReference type="GO" id="GO:0031011">
    <property type="term" value="C:Ino80 complex"/>
    <property type="evidence" value="ECO:0007669"/>
    <property type="project" value="InterPro"/>
</dbReference>
<dbReference type="EMBL" id="GL377576">
    <property type="protein sequence ID" value="EFJ30133.1"/>
    <property type="molecule type" value="Genomic_DNA"/>
</dbReference>
<evidence type="ECO:0000313" key="5">
    <source>
        <dbReference type="Proteomes" id="UP000001514"/>
    </source>
</evidence>
<dbReference type="PANTHER" id="PTHR13052:SF3">
    <property type="entry name" value="NUCLEAR FACTOR RELATED TO KAPPA-B-BINDING PROTEIN"/>
    <property type="match status" value="1"/>
</dbReference>
<dbReference type="eggNOG" id="KOG1927">
    <property type="taxonomic scope" value="Eukaryota"/>
</dbReference>
<sequence length="168" mass="18863">MLADDWGVPSKILSKLEEAFATWYKHGEETRQQMVQLQLPPPPVASAAVDERERFRDMRAQKSLITIAPSSEDMRSYFRKEEILRYSVPDRAFAYTRSDGQKSVVAPLRRGGGKPNSKARDHSMLKPDRPPHVTILCLVRDAAARLPGGVGTRADVCALIRDSQFVVE</sequence>
<evidence type="ECO:0000313" key="4">
    <source>
        <dbReference type="EMBL" id="EFJ30133.1"/>
    </source>
</evidence>
<dbReference type="HOGENOM" id="CLU_1590670_0_0_1"/>
<dbReference type="InterPro" id="IPR024867">
    <property type="entry name" value="NFRKB"/>
</dbReference>
<feature type="compositionally biased region" description="Basic and acidic residues" evidence="1">
    <location>
        <begin position="118"/>
        <end position="128"/>
    </location>
</feature>
<dbReference type="InParanoid" id="D8RCH7"/>
<protein>
    <recommendedName>
        <fullName evidence="2">Nuclear factor related to kappa-B-binding protein second winged helix domain-containing protein</fullName>
    </recommendedName>
</protein>
<dbReference type="OMA" id="FATWYKH"/>
<feature type="region of interest" description="Disordered" evidence="1">
    <location>
        <begin position="108"/>
        <end position="128"/>
    </location>
</feature>
<dbReference type="KEGG" id="smo:SELMODRAFT_90858"/>
<gene>
    <name evidence="3" type="ORF">SELMODRAFT_132127</name>
    <name evidence="4" type="ORF">SELMODRAFT_90858</name>
</gene>
<evidence type="ECO:0000256" key="1">
    <source>
        <dbReference type="SAM" id="MobiDB-lite"/>
    </source>
</evidence>
<dbReference type="KEGG" id="smo:SELMODRAFT_132127"/>
<dbReference type="Gramene" id="EFJ08314">
    <property type="protein sequence ID" value="EFJ08314"/>
    <property type="gene ID" value="SELMODRAFT_132127"/>
</dbReference>
<dbReference type="Proteomes" id="UP000001514">
    <property type="component" value="Unassembled WGS sequence"/>
</dbReference>
<feature type="non-terminal residue" evidence="4">
    <location>
        <position position="168"/>
    </location>
</feature>
<dbReference type="PANTHER" id="PTHR13052">
    <property type="entry name" value="NFRKB-RELATED"/>
    <property type="match status" value="1"/>
</dbReference>
<dbReference type="EMBL" id="GL377675">
    <property type="protein sequence ID" value="EFJ08314.1"/>
    <property type="molecule type" value="Genomic_DNA"/>
</dbReference>
<accession>D8RCH7</accession>
<dbReference type="STRING" id="88036.D8RCH7"/>
<name>D8RCH7_SELML</name>
<organism evidence="5">
    <name type="scientific">Selaginella moellendorffii</name>
    <name type="common">Spikemoss</name>
    <dbReference type="NCBI Taxonomy" id="88036"/>
    <lineage>
        <taxon>Eukaryota</taxon>
        <taxon>Viridiplantae</taxon>
        <taxon>Streptophyta</taxon>
        <taxon>Embryophyta</taxon>
        <taxon>Tracheophyta</taxon>
        <taxon>Lycopodiopsida</taxon>
        <taxon>Selaginellales</taxon>
        <taxon>Selaginellaceae</taxon>
        <taxon>Selaginella</taxon>
    </lineage>
</organism>
<dbReference type="InterPro" id="IPR057748">
    <property type="entry name" value="NFRKB_WH_2"/>
</dbReference>
<proteinExistence type="predicted"/>
<feature type="domain" description="Nuclear factor related to kappa-B-binding protein second winged helix" evidence="2">
    <location>
        <begin position="75"/>
        <end position="168"/>
    </location>
</feature>